<dbReference type="PANTHER" id="PTHR17598:SF13">
    <property type="entry name" value="DNA POLYMERASE DELTA SUBUNIT 3"/>
    <property type="match status" value="1"/>
</dbReference>
<feature type="region of interest" description="Disordered" evidence="5">
    <location>
        <begin position="373"/>
        <end position="401"/>
    </location>
</feature>
<evidence type="ECO:0000256" key="1">
    <source>
        <dbReference type="ARBA" id="ARBA00004123"/>
    </source>
</evidence>
<name>A0AAV0M492_9ROSI</name>
<dbReference type="AlphaFoldDB" id="A0AAV0M492"/>
<feature type="region of interest" description="Disordered" evidence="5">
    <location>
        <begin position="155"/>
        <end position="254"/>
    </location>
</feature>
<dbReference type="EMBL" id="CAMGYJ010000007">
    <property type="protein sequence ID" value="CAI0440636.1"/>
    <property type="molecule type" value="Genomic_DNA"/>
</dbReference>
<dbReference type="PANTHER" id="PTHR17598">
    <property type="entry name" value="DNA POLYMERASE DELTA SUBUNIT 3"/>
    <property type="match status" value="1"/>
</dbReference>
<evidence type="ECO:0000256" key="4">
    <source>
        <dbReference type="ARBA" id="ARBA00023242"/>
    </source>
</evidence>
<dbReference type="Pfam" id="PF09507">
    <property type="entry name" value="CDC27"/>
    <property type="match status" value="1"/>
</dbReference>
<keyword evidence="7" id="KW-1185">Reference proteome</keyword>
<gene>
    <name evidence="6" type="ORF">LITE_LOCUS26587</name>
</gene>
<keyword evidence="3" id="KW-0235">DNA replication</keyword>
<dbReference type="Gene3D" id="3.90.1030.20">
    <property type="entry name" value="DNA polymerase delta, p66 (Cdc27) subunit, wHTH domain"/>
    <property type="match status" value="1"/>
</dbReference>
<evidence type="ECO:0000256" key="5">
    <source>
        <dbReference type="SAM" id="MobiDB-lite"/>
    </source>
</evidence>
<dbReference type="GO" id="GO:0003887">
    <property type="term" value="F:DNA-directed DNA polymerase activity"/>
    <property type="evidence" value="ECO:0007669"/>
    <property type="project" value="TreeGrafter"/>
</dbReference>
<feature type="compositionally biased region" description="Basic and acidic residues" evidence="5">
    <location>
        <begin position="207"/>
        <end position="222"/>
    </location>
</feature>
<evidence type="ECO:0000256" key="2">
    <source>
        <dbReference type="ARBA" id="ARBA00017589"/>
    </source>
</evidence>
<dbReference type="GO" id="GO:0006271">
    <property type="term" value="P:DNA strand elongation involved in DNA replication"/>
    <property type="evidence" value="ECO:0007669"/>
    <property type="project" value="TreeGrafter"/>
</dbReference>
<feature type="region of interest" description="Disordered" evidence="5">
    <location>
        <begin position="420"/>
        <end position="491"/>
    </location>
</feature>
<evidence type="ECO:0000313" key="7">
    <source>
        <dbReference type="Proteomes" id="UP001154282"/>
    </source>
</evidence>
<feature type="compositionally biased region" description="Low complexity" evidence="5">
    <location>
        <begin position="243"/>
        <end position="254"/>
    </location>
</feature>
<feature type="compositionally biased region" description="Polar residues" evidence="5">
    <location>
        <begin position="178"/>
        <end position="192"/>
    </location>
</feature>
<dbReference type="GO" id="GO:0006297">
    <property type="term" value="P:nucleotide-excision repair, DNA gap filling"/>
    <property type="evidence" value="ECO:0007669"/>
    <property type="project" value="TreeGrafter"/>
</dbReference>
<dbReference type="InterPro" id="IPR041913">
    <property type="entry name" value="POLD3_sf"/>
</dbReference>
<organism evidence="6 7">
    <name type="scientific">Linum tenue</name>
    <dbReference type="NCBI Taxonomy" id="586396"/>
    <lineage>
        <taxon>Eukaryota</taxon>
        <taxon>Viridiplantae</taxon>
        <taxon>Streptophyta</taxon>
        <taxon>Embryophyta</taxon>
        <taxon>Tracheophyta</taxon>
        <taxon>Spermatophyta</taxon>
        <taxon>Magnoliopsida</taxon>
        <taxon>eudicotyledons</taxon>
        <taxon>Gunneridae</taxon>
        <taxon>Pentapetalae</taxon>
        <taxon>rosids</taxon>
        <taxon>fabids</taxon>
        <taxon>Malpighiales</taxon>
        <taxon>Linaceae</taxon>
        <taxon>Linum</taxon>
    </lineage>
</organism>
<feature type="compositionally biased region" description="Polar residues" evidence="5">
    <location>
        <begin position="156"/>
        <end position="165"/>
    </location>
</feature>
<accession>A0AAV0M492</accession>
<sequence>MAAMETLGILEEVEALVSDKHQVVSYKWLSRNFLVPSNDAKRLLQDLVDRRGSSLDVVYTVSGWLNNNPPSYKVRLVNGVGLEKAKQDFDGNCSVQVYSVQASIPRDSAVLWNMESIQAHELAKQPSPESNCLRDNRLCGIINSFVKRNVEGGHATINSAPQANNVEIRRPSGGLTGSGNSMGPPSDQNKVQQLPLMAGRQSSNMVKEVKTDKSGIKGHDQNTKSSAVVDKAPSLPSKGLGGNNSSKNGGSLSKLWGHATVKSKPTIAPAINGTEAKSNAIEALDDVMNDNEDEDVNVKRGSNGRKRRVVFDDSDDECEDAVDLSSPGKTLPVNNADITGQIEDTVVHDEGKKPDFTACNQLLNGVGSLALGQPGDSKSSCAQTNDIKDNAGASKAAPNASKRNKVLKTWIDERGREVTEVVSERDETEKKSSETKSTVKASADVTTKPSSRELASKKSTLAMGNGKAGGSKAGAKRDPKQGNILSFFKKV</sequence>
<feature type="compositionally biased region" description="Basic and acidic residues" evidence="5">
    <location>
        <begin position="420"/>
        <end position="434"/>
    </location>
</feature>
<feature type="compositionally biased region" description="Polar residues" evidence="5">
    <location>
        <begin position="376"/>
        <end position="385"/>
    </location>
</feature>
<proteinExistence type="predicted"/>
<dbReference type="InterPro" id="IPR019038">
    <property type="entry name" value="POLD3"/>
</dbReference>
<reference evidence="6" key="1">
    <citation type="submission" date="2022-08" db="EMBL/GenBank/DDBJ databases">
        <authorList>
            <person name="Gutierrez-Valencia J."/>
        </authorList>
    </citation>
    <scope>NUCLEOTIDE SEQUENCE</scope>
</reference>
<dbReference type="FunFam" id="3.90.1030.20:FF:000002">
    <property type="entry name" value="DNA polymerase delta subunit"/>
    <property type="match status" value="1"/>
</dbReference>
<dbReference type="GO" id="GO:1904161">
    <property type="term" value="P:DNA synthesis involved in UV-damage excision repair"/>
    <property type="evidence" value="ECO:0007669"/>
    <property type="project" value="TreeGrafter"/>
</dbReference>
<evidence type="ECO:0000256" key="3">
    <source>
        <dbReference type="ARBA" id="ARBA00022705"/>
    </source>
</evidence>
<comment type="caution">
    <text evidence="6">The sequence shown here is derived from an EMBL/GenBank/DDBJ whole genome shotgun (WGS) entry which is preliminary data.</text>
</comment>
<evidence type="ECO:0000313" key="6">
    <source>
        <dbReference type="EMBL" id="CAI0440636.1"/>
    </source>
</evidence>
<protein>
    <recommendedName>
        <fullName evidence="2">DNA polymerase delta subunit 3</fullName>
    </recommendedName>
</protein>
<keyword evidence="4" id="KW-0539">Nucleus</keyword>
<comment type="subcellular location">
    <subcellularLocation>
        <location evidence="1">Nucleus</location>
    </subcellularLocation>
</comment>
<dbReference type="GO" id="GO:0043625">
    <property type="term" value="C:delta DNA polymerase complex"/>
    <property type="evidence" value="ECO:0007669"/>
    <property type="project" value="InterPro"/>
</dbReference>
<dbReference type="Proteomes" id="UP001154282">
    <property type="component" value="Unassembled WGS sequence"/>
</dbReference>